<dbReference type="RefSeq" id="WP_134762979.1">
    <property type="nucleotide sequence ID" value="NZ_SOZD01000004.1"/>
</dbReference>
<dbReference type="Proteomes" id="UP000298179">
    <property type="component" value="Unassembled WGS sequence"/>
</dbReference>
<proteinExistence type="predicted"/>
<dbReference type="GO" id="GO:0016020">
    <property type="term" value="C:membrane"/>
    <property type="evidence" value="ECO:0007669"/>
    <property type="project" value="UniProtKB-SubCell"/>
</dbReference>
<dbReference type="EMBL" id="SOZD01000004">
    <property type="protein sequence ID" value="TFF22098.1"/>
    <property type="molecule type" value="Genomic_DNA"/>
</dbReference>
<comment type="subcellular location">
    <subcellularLocation>
        <location evidence="1">Membrane</location>
        <topology evidence="1">Multi-pass membrane protein</topology>
    </subcellularLocation>
</comment>
<reference evidence="6 7" key="1">
    <citation type="submission" date="2019-03" db="EMBL/GenBank/DDBJ databases">
        <title>Jiella endophytica sp. nov., a novel endophytic bacterium isolated from root of Ficus microcarpa Linn. f.</title>
        <authorList>
            <person name="Tuo L."/>
        </authorList>
    </citation>
    <scope>NUCLEOTIDE SEQUENCE [LARGE SCALE GENOMIC DNA]</scope>
    <source>
        <strain evidence="6 7">CBS5Q-3</strain>
    </source>
</reference>
<evidence type="ECO:0000256" key="5">
    <source>
        <dbReference type="SAM" id="Phobius"/>
    </source>
</evidence>
<keyword evidence="2 5" id="KW-0812">Transmembrane</keyword>
<protein>
    <recommendedName>
        <fullName evidence="8">DoxX family protein</fullName>
    </recommendedName>
</protein>
<feature type="transmembrane region" description="Helical" evidence="5">
    <location>
        <begin position="48"/>
        <end position="66"/>
    </location>
</feature>
<sequence>MFDSIVTASGEPLAAWLAAAAFAAGGIANATGHPKIRASFTNLGFPGWWCRVTAVLELIVAMLLLLPATRVFGVALGTCIMAAAVWAILSRRLYGHLPPPILFLLLLALAALGQTA</sequence>
<dbReference type="OrthoDB" id="7595779at2"/>
<organism evidence="6 7">
    <name type="scientific">Jiella endophytica</name>
    <dbReference type="NCBI Taxonomy" id="2558362"/>
    <lineage>
        <taxon>Bacteria</taxon>
        <taxon>Pseudomonadati</taxon>
        <taxon>Pseudomonadota</taxon>
        <taxon>Alphaproteobacteria</taxon>
        <taxon>Hyphomicrobiales</taxon>
        <taxon>Aurantimonadaceae</taxon>
        <taxon>Jiella</taxon>
    </lineage>
</organism>
<evidence type="ECO:0000256" key="3">
    <source>
        <dbReference type="ARBA" id="ARBA00022989"/>
    </source>
</evidence>
<accession>A0A4Y8RHH4</accession>
<evidence type="ECO:0000256" key="1">
    <source>
        <dbReference type="ARBA" id="ARBA00004141"/>
    </source>
</evidence>
<comment type="caution">
    <text evidence="6">The sequence shown here is derived from an EMBL/GenBank/DDBJ whole genome shotgun (WGS) entry which is preliminary data.</text>
</comment>
<evidence type="ECO:0000256" key="4">
    <source>
        <dbReference type="ARBA" id="ARBA00023136"/>
    </source>
</evidence>
<dbReference type="InterPro" id="IPR032808">
    <property type="entry name" value="DoxX"/>
</dbReference>
<dbReference type="AlphaFoldDB" id="A0A4Y8RHH4"/>
<feature type="transmembrane region" description="Helical" evidence="5">
    <location>
        <begin position="71"/>
        <end position="89"/>
    </location>
</feature>
<evidence type="ECO:0000256" key="2">
    <source>
        <dbReference type="ARBA" id="ARBA00022692"/>
    </source>
</evidence>
<evidence type="ECO:0008006" key="8">
    <source>
        <dbReference type="Google" id="ProtNLM"/>
    </source>
</evidence>
<keyword evidence="3 5" id="KW-1133">Transmembrane helix</keyword>
<dbReference type="Pfam" id="PF13564">
    <property type="entry name" value="DoxX_2"/>
    <property type="match status" value="1"/>
</dbReference>
<keyword evidence="7" id="KW-1185">Reference proteome</keyword>
<evidence type="ECO:0000313" key="7">
    <source>
        <dbReference type="Proteomes" id="UP000298179"/>
    </source>
</evidence>
<gene>
    <name evidence="6" type="ORF">E3C22_15800</name>
</gene>
<evidence type="ECO:0000313" key="6">
    <source>
        <dbReference type="EMBL" id="TFF22098.1"/>
    </source>
</evidence>
<keyword evidence="4 5" id="KW-0472">Membrane</keyword>
<name>A0A4Y8RHH4_9HYPH</name>
<feature type="transmembrane region" description="Helical" evidence="5">
    <location>
        <begin position="95"/>
        <end position="113"/>
    </location>
</feature>